<protein>
    <submittedName>
        <fullName evidence="1">Uncharacterized protein</fullName>
    </submittedName>
</protein>
<gene>
    <name evidence="1" type="ORF">BIFCAT_01975</name>
</gene>
<reference evidence="1 2" key="2">
    <citation type="submission" date="2008-10" db="EMBL/GenBank/DDBJ databases">
        <authorList>
            <person name="Fulton L."/>
            <person name="Clifton S."/>
            <person name="Fulton B."/>
            <person name="Xu J."/>
            <person name="Minx P."/>
            <person name="Pepin K.H."/>
            <person name="Johnson M."/>
            <person name="Bhonagiri V."/>
            <person name="Nash W.E."/>
            <person name="Mardis E.R."/>
            <person name="Wilson R.K."/>
        </authorList>
    </citation>
    <scope>NUCLEOTIDE SEQUENCE [LARGE SCALE GENOMIC DNA]</scope>
    <source>
        <strain evidence="1 2">DSM 16992</strain>
    </source>
</reference>
<accession>B6XXL5</accession>
<proteinExistence type="predicted"/>
<evidence type="ECO:0000313" key="2">
    <source>
        <dbReference type="Proteomes" id="UP000003882"/>
    </source>
</evidence>
<name>B6XXL5_9BIFI</name>
<comment type="caution">
    <text evidence="1">The sequence shown here is derived from an EMBL/GenBank/DDBJ whole genome shotgun (WGS) entry which is preliminary data.</text>
</comment>
<dbReference type="AlphaFoldDB" id="B6XXL5"/>
<sequence>MASACSIDFWISIDFPLIFYVPRIGDCLTICGMQSPLIRRFGCWPPSV</sequence>
<dbReference type="Proteomes" id="UP000003882">
    <property type="component" value="Unassembled WGS sequence"/>
</dbReference>
<reference evidence="1 2" key="1">
    <citation type="submission" date="2008-10" db="EMBL/GenBank/DDBJ databases">
        <title>Draft genome sequence of Bifidobacterium catenulatum (DSM 16992).</title>
        <authorList>
            <person name="Sudarsanam P."/>
            <person name="Ley R."/>
            <person name="Guruge J."/>
            <person name="Turnbaugh P.J."/>
            <person name="Mahowald M."/>
            <person name="Liep D."/>
            <person name="Gordon J."/>
        </authorList>
    </citation>
    <scope>NUCLEOTIDE SEQUENCE [LARGE SCALE GENOMIC DNA]</scope>
    <source>
        <strain evidence="1 2">DSM 16992</strain>
    </source>
</reference>
<evidence type="ECO:0000313" key="1">
    <source>
        <dbReference type="EMBL" id="EEB20591.1"/>
    </source>
</evidence>
<organism evidence="1 2">
    <name type="scientific">Bifidobacterium catenulatum DSM 16992 = JCM 1194 = LMG 11043</name>
    <dbReference type="NCBI Taxonomy" id="566552"/>
    <lineage>
        <taxon>Bacteria</taxon>
        <taxon>Bacillati</taxon>
        <taxon>Actinomycetota</taxon>
        <taxon>Actinomycetes</taxon>
        <taxon>Bifidobacteriales</taxon>
        <taxon>Bifidobacteriaceae</taxon>
        <taxon>Bifidobacterium</taxon>
    </lineage>
</organism>
<dbReference type="EMBL" id="ABXY01000031">
    <property type="protein sequence ID" value="EEB20591.1"/>
    <property type="molecule type" value="Genomic_DNA"/>
</dbReference>